<keyword evidence="3" id="KW-1185">Reference proteome</keyword>
<reference evidence="2 3" key="1">
    <citation type="submission" date="2021-04" db="EMBL/GenBank/DDBJ databases">
        <authorList>
            <person name="Huq M.A."/>
        </authorList>
    </citation>
    <scope>NUCLEOTIDE SEQUENCE [LARGE SCALE GENOMIC DNA]</scope>
    <source>
        <strain evidence="2 3">MAH-13</strain>
    </source>
</reference>
<evidence type="ECO:0000313" key="2">
    <source>
        <dbReference type="EMBL" id="MBP1475348.1"/>
    </source>
</evidence>
<dbReference type="Proteomes" id="UP000823790">
    <property type="component" value="Unassembled WGS sequence"/>
</dbReference>
<dbReference type="SMART" id="SM00530">
    <property type="entry name" value="HTH_XRE"/>
    <property type="match status" value="1"/>
</dbReference>
<sequence length="88" mass="9527">MDVIRLPNQLGPKLRAARMQRGMTQADVARQLGISSQAVSKLENNAGQASFDRVHRLCLLLGLELGLQEKSTGTPKTVKSTTPAKAAW</sequence>
<dbReference type="Pfam" id="PF01381">
    <property type="entry name" value="HTH_3"/>
    <property type="match status" value="1"/>
</dbReference>
<evidence type="ECO:0000313" key="3">
    <source>
        <dbReference type="Proteomes" id="UP000823790"/>
    </source>
</evidence>
<dbReference type="PROSITE" id="PS50943">
    <property type="entry name" value="HTH_CROC1"/>
    <property type="match status" value="1"/>
</dbReference>
<gene>
    <name evidence="2" type="ORF">J7I44_13630</name>
</gene>
<accession>A0ABS4DQX9</accession>
<dbReference type="InterPro" id="IPR010982">
    <property type="entry name" value="Lambda_DNA-bd_dom_sf"/>
</dbReference>
<dbReference type="RefSeq" id="WP_209621895.1">
    <property type="nucleotide sequence ID" value="NZ_JAGJRS010000028.1"/>
</dbReference>
<comment type="caution">
    <text evidence="2">The sequence shown here is derived from an EMBL/GenBank/DDBJ whole genome shotgun (WGS) entry which is preliminary data.</text>
</comment>
<feature type="domain" description="HTH cro/C1-type" evidence="1">
    <location>
        <begin position="14"/>
        <end position="68"/>
    </location>
</feature>
<name>A0ABS4DQX9_9GAMM</name>
<dbReference type="InterPro" id="IPR001387">
    <property type="entry name" value="Cro/C1-type_HTH"/>
</dbReference>
<proteinExistence type="predicted"/>
<dbReference type="Gene3D" id="1.10.260.40">
    <property type="entry name" value="lambda repressor-like DNA-binding domains"/>
    <property type="match status" value="1"/>
</dbReference>
<dbReference type="SUPFAM" id="SSF47413">
    <property type="entry name" value="lambda repressor-like DNA-binding domains"/>
    <property type="match status" value="1"/>
</dbReference>
<organism evidence="2 3">
    <name type="scientific">Frateuria flava</name>
    <dbReference type="NCBI Taxonomy" id="2821489"/>
    <lineage>
        <taxon>Bacteria</taxon>
        <taxon>Pseudomonadati</taxon>
        <taxon>Pseudomonadota</taxon>
        <taxon>Gammaproteobacteria</taxon>
        <taxon>Lysobacterales</taxon>
        <taxon>Rhodanobacteraceae</taxon>
        <taxon>Frateuria</taxon>
    </lineage>
</organism>
<protein>
    <submittedName>
        <fullName evidence="2">Helix-turn-helix transcriptional regulator</fullName>
    </submittedName>
</protein>
<dbReference type="CDD" id="cd00093">
    <property type="entry name" value="HTH_XRE"/>
    <property type="match status" value="1"/>
</dbReference>
<dbReference type="EMBL" id="JAGJRS010000028">
    <property type="protein sequence ID" value="MBP1475348.1"/>
    <property type="molecule type" value="Genomic_DNA"/>
</dbReference>
<evidence type="ECO:0000259" key="1">
    <source>
        <dbReference type="PROSITE" id="PS50943"/>
    </source>
</evidence>